<keyword evidence="2" id="KW-0813">Transport</keyword>
<dbReference type="PANTHER" id="PTHR43649:SF29">
    <property type="entry name" value="OSMOPROTECTIVE COMPOUNDS-BINDING PROTEIN GGTB"/>
    <property type="match status" value="1"/>
</dbReference>
<evidence type="ECO:0000256" key="1">
    <source>
        <dbReference type="ARBA" id="ARBA00008520"/>
    </source>
</evidence>
<dbReference type="Pfam" id="PF13416">
    <property type="entry name" value="SBP_bac_8"/>
    <property type="match status" value="1"/>
</dbReference>
<evidence type="ECO:0000313" key="3">
    <source>
        <dbReference type="EMBL" id="QLK26329.1"/>
    </source>
</evidence>
<dbReference type="InterPro" id="IPR006059">
    <property type="entry name" value="SBP"/>
</dbReference>
<gene>
    <name evidence="3" type="ORF">HYG81_01510</name>
</gene>
<evidence type="ECO:0000256" key="2">
    <source>
        <dbReference type="ARBA" id="ARBA00022448"/>
    </source>
</evidence>
<evidence type="ECO:0000313" key="4">
    <source>
        <dbReference type="Proteomes" id="UP000510869"/>
    </source>
</evidence>
<dbReference type="AlphaFoldDB" id="A0A7D6CQN2"/>
<proteinExistence type="inferred from homology"/>
<comment type="similarity">
    <text evidence="1">Belongs to the bacterial solute-binding protein 1 family.</text>
</comment>
<dbReference type="InterPro" id="IPR050490">
    <property type="entry name" value="Bact_solute-bd_prot1"/>
</dbReference>
<dbReference type="Proteomes" id="UP000510869">
    <property type="component" value="Chromosome"/>
</dbReference>
<dbReference type="RefSeq" id="WP_180841502.1">
    <property type="nucleotide sequence ID" value="NZ_CP059154.1"/>
</dbReference>
<reference evidence="3 4" key="1">
    <citation type="submission" date="2020-07" db="EMBL/GenBank/DDBJ databases">
        <title>Natrinema (YPL30) sp. nov. and Haloterrigena xxxxxx (YPL8) sp. nov., isolated from a salt mine.</title>
        <authorList>
            <person name="Cui H."/>
        </authorList>
    </citation>
    <scope>NUCLEOTIDE SEQUENCE [LARGE SCALE GENOMIC DNA]</scope>
    <source>
        <strain evidence="3 4">YPL13</strain>
    </source>
</reference>
<accession>A0A7D6CQN2</accession>
<organism evidence="3 4">
    <name type="scientific">Natrinema zhouii</name>
    <dbReference type="NCBI Taxonomy" id="1710539"/>
    <lineage>
        <taxon>Archaea</taxon>
        <taxon>Methanobacteriati</taxon>
        <taxon>Methanobacteriota</taxon>
        <taxon>Stenosarchaea group</taxon>
        <taxon>Halobacteria</taxon>
        <taxon>Halobacteriales</taxon>
        <taxon>Natrialbaceae</taxon>
        <taxon>Natrinema</taxon>
    </lineage>
</organism>
<sequence length="433" mass="47870">MVDDNTGVTGIDRRTYLTGIAAGGALGLAGCLGESSDEFEVLHGWTGGDGRAAINALTSGFEDEHSDIDANFQAVGGDGNVDLNATIMRQLTNQNVMSSFANWPGKNLERYRDSLMDLEEDVWEAEGYKEVMQDRVIDYCTFNDKMPVVPIGSHRMNNLFYNTSVFEEVGVDAESLSSVSDLMDALERIDQRTDVTPFSHAMVAPFTGLQTWAQILTSQSGVDAYMNFIEGNGDRDAMIDAFDVLQEIRENYIPGDASSIGYTDAGQKIIGDLGTDQPPEAACIHGGNWLYGMFRDDDSFNYGEEWDWIPFPGTEGVYFYHVDSFVTPTDNPTEEETIEWQKYVGTKEAQIEFNNPKGSVPLRTDIEPDELTDFLSMTYDHLTDSEEYPPTIAHGLAVEPEVLDRCKSVIGNNFQNPYNAEDAADGLLEAVSQ</sequence>
<dbReference type="PANTHER" id="PTHR43649">
    <property type="entry name" value="ARABINOSE-BINDING PROTEIN-RELATED"/>
    <property type="match status" value="1"/>
</dbReference>
<dbReference type="Gene3D" id="3.40.190.10">
    <property type="entry name" value="Periplasmic binding protein-like II"/>
    <property type="match status" value="2"/>
</dbReference>
<keyword evidence="4" id="KW-1185">Reference proteome</keyword>
<dbReference type="GeneID" id="56141841"/>
<protein>
    <submittedName>
        <fullName evidence="3">Carbohydrate ABC transporter substrate-binding protein</fullName>
    </submittedName>
</protein>
<name>A0A7D6CQN2_9EURY</name>
<dbReference type="EMBL" id="CP059154">
    <property type="protein sequence ID" value="QLK26329.1"/>
    <property type="molecule type" value="Genomic_DNA"/>
</dbReference>
<dbReference type="SUPFAM" id="SSF53850">
    <property type="entry name" value="Periplasmic binding protein-like II"/>
    <property type="match status" value="1"/>
</dbReference>
<dbReference type="KEGG" id="nay:HYG81_01510"/>